<comment type="caution">
    <text evidence="1">The sequence shown here is derived from an EMBL/GenBank/DDBJ whole genome shotgun (WGS) entry which is preliminary data.</text>
</comment>
<dbReference type="AlphaFoldDB" id="A0A5B0M4R2"/>
<proteinExistence type="predicted"/>
<sequence length="181" mass="20609">MICYRTRELWRFLVVIGGLDYDSRLRITRAIRPSLHRQNIGLLGGMIQIPLALSSNSEGNLQSWPYAITLSLEVRLRAVSLRVPTIKFPSFAVDERSLRPESTKHVARCAGGRRHVLSAIFIPVSLFQVYQAIQPFTSTKLILFIDFSANKYRHSYTKENCAKITPIQLYRGSPENLNSTD</sequence>
<evidence type="ECO:0000313" key="1">
    <source>
        <dbReference type="EMBL" id="KAA1072137.1"/>
    </source>
</evidence>
<gene>
    <name evidence="1" type="ORF">PGT21_028724</name>
</gene>
<reference evidence="1 2" key="1">
    <citation type="submission" date="2019-05" db="EMBL/GenBank/DDBJ databases">
        <title>Emergence of the Ug99 lineage of the wheat stem rust pathogen through somatic hybridization.</title>
        <authorList>
            <person name="Li F."/>
            <person name="Upadhyaya N.M."/>
            <person name="Sperschneider J."/>
            <person name="Matny O."/>
            <person name="Nguyen-Phuc H."/>
            <person name="Mago R."/>
            <person name="Raley C."/>
            <person name="Miller M.E."/>
            <person name="Silverstein K.A.T."/>
            <person name="Henningsen E."/>
            <person name="Hirsch C.D."/>
            <person name="Visser B."/>
            <person name="Pretorius Z.A."/>
            <person name="Steffenson B.J."/>
            <person name="Schwessinger B."/>
            <person name="Dodds P.N."/>
            <person name="Figueroa M."/>
        </authorList>
    </citation>
    <scope>NUCLEOTIDE SEQUENCE [LARGE SCALE GENOMIC DNA]</scope>
    <source>
        <strain evidence="1">21-0</strain>
    </source>
</reference>
<keyword evidence="2" id="KW-1185">Reference proteome</keyword>
<dbReference type="Proteomes" id="UP000324748">
    <property type="component" value="Unassembled WGS sequence"/>
</dbReference>
<organism evidence="1 2">
    <name type="scientific">Puccinia graminis f. sp. tritici</name>
    <dbReference type="NCBI Taxonomy" id="56615"/>
    <lineage>
        <taxon>Eukaryota</taxon>
        <taxon>Fungi</taxon>
        <taxon>Dikarya</taxon>
        <taxon>Basidiomycota</taxon>
        <taxon>Pucciniomycotina</taxon>
        <taxon>Pucciniomycetes</taxon>
        <taxon>Pucciniales</taxon>
        <taxon>Pucciniaceae</taxon>
        <taxon>Puccinia</taxon>
    </lineage>
</organism>
<evidence type="ECO:0000313" key="2">
    <source>
        <dbReference type="Proteomes" id="UP000324748"/>
    </source>
</evidence>
<protein>
    <submittedName>
        <fullName evidence="1">Uncharacterized protein</fullName>
    </submittedName>
</protein>
<name>A0A5B0M4R2_PUCGR</name>
<dbReference type="EMBL" id="VSWC01000170">
    <property type="protein sequence ID" value="KAA1072137.1"/>
    <property type="molecule type" value="Genomic_DNA"/>
</dbReference>
<accession>A0A5B0M4R2</accession>